<dbReference type="GO" id="GO:0016705">
    <property type="term" value="F:oxidoreductase activity, acting on paired donors, with incorporation or reduction of molecular oxygen"/>
    <property type="evidence" value="ECO:0007669"/>
    <property type="project" value="InterPro"/>
</dbReference>
<feature type="binding site" description="axial binding residue" evidence="5">
    <location>
        <position position="657"/>
    </location>
    <ligand>
        <name>heme</name>
        <dbReference type="ChEBI" id="CHEBI:30413"/>
    </ligand>
    <ligandPart>
        <name>Fe</name>
        <dbReference type="ChEBI" id="CHEBI:18248"/>
    </ligandPart>
</feature>
<dbReference type="CDD" id="cd11070">
    <property type="entry name" value="CYP56-like"/>
    <property type="match status" value="1"/>
</dbReference>
<sequence>MNEREVADGTLAAEERDALVIVCRVDSSDPELCPATLLCAVFDWLDALRVAVVIIKTYDLTSIPTGRSCTTIRLEFVRGIRLETQILQLPSEKQQTIGIHYQVQKTLTNRKFHFEPPRLSISHTNDLHSTRSPLDRADIRQDLRERPLPTFQATINLASAKQSGVPYICMPVYTFDRFWLVTHKLWLPFIGLLPKAWTESWIVYLSPEYIWTKKYDLYKDLDTDVVILVAPGANTMIVADPEANTQITTRRNDFPKPIWLYTSLDLFGKNVVSTEGANWRHHRKITSPPFSEKNNVLVWKESLTQAECMMTEWVGTGSDESKSVWSVASETMRLSLHIISRAGFGVRLHWPHENRDDSIPEGHTMTYKGALETLLHRILTVILTPRWMLANSPLEIHKLAYRGLTEWGQYMREMYTQKREEVEQGGGDREGMDLMGALVEGAGISSSSKKSQQLLTDDEILGNAFVFILAGHETAANTLHFSILFLAMKMASQRHLQKDLDDLFGDRPASEWSYDEDLPKLFGNMCGAVMNEQLRLIPPVTGIPKFVDTKGPQGLRVGDKHVTVPAGCYVTLNTIAVHRNPKYWPHTSEQDLLEFRPERWLLDPSKTASSNHADDEGYQVEEGMEFDQTDKRPDTAPTLFRPAKGAYIPFSDGYRSCLGRRFAQVEILAVLAVIFKTWTVELDVSAYMSDAELKTASEEKKKAAWAKADKKARQLLNDHMGTIITIQIRGDKVPFKFVKRGKENFKW</sequence>
<dbReference type="GO" id="GO:0004497">
    <property type="term" value="F:monooxygenase activity"/>
    <property type="evidence" value="ECO:0007669"/>
    <property type="project" value="InterPro"/>
</dbReference>
<evidence type="ECO:0000256" key="4">
    <source>
        <dbReference type="ARBA" id="ARBA00023004"/>
    </source>
</evidence>
<dbReference type="AlphaFoldDB" id="A0A1Y6LPG2"/>
<comment type="similarity">
    <text evidence="2">Belongs to the cytochrome P450 family.</text>
</comment>
<dbReference type="InterPro" id="IPR050121">
    <property type="entry name" value="Cytochrome_P450_monoxygenase"/>
</dbReference>
<gene>
    <name evidence="7" type="ORF">ZT1A5_G6780</name>
</gene>
<evidence type="ECO:0008006" key="9">
    <source>
        <dbReference type="Google" id="ProtNLM"/>
    </source>
</evidence>
<dbReference type="PANTHER" id="PTHR24305">
    <property type="entry name" value="CYTOCHROME P450"/>
    <property type="match status" value="1"/>
</dbReference>
<keyword evidence="4 5" id="KW-0408">Iron</keyword>
<evidence type="ECO:0000313" key="8">
    <source>
        <dbReference type="Proteomes" id="UP000215453"/>
    </source>
</evidence>
<organism evidence="7 8">
    <name type="scientific">Zymoseptoria tritici ST99CH_1A5</name>
    <dbReference type="NCBI Taxonomy" id="1276529"/>
    <lineage>
        <taxon>Eukaryota</taxon>
        <taxon>Fungi</taxon>
        <taxon>Dikarya</taxon>
        <taxon>Ascomycota</taxon>
        <taxon>Pezizomycotina</taxon>
        <taxon>Dothideomycetes</taxon>
        <taxon>Dothideomycetidae</taxon>
        <taxon>Mycosphaerellales</taxon>
        <taxon>Mycosphaerellaceae</taxon>
        <taxon>Zymoseptoria</taxon>
    </lineage>
</organism>
<feature type="compositionally biased region" description="Acidic residues" evidence="6">
    <location>
        <begin position="616"/>
        <end position="627"/>
    </location>
</feature>
<dbReference type="PANTHER" id="PTHR24305:SF166">
    <property type="entry name" value="CYTOCHROME P450 12A4, MITOCHONDRIAL-RELATED"/>
    <property type="match status" value="1"/>
</dbReference>
<keyword evidence="5" id="KW-0349">Heme</keyword>
<evidence type="ECO:0000256" key="3">
    <source>
        <dbReference type="ARBA" id="ARBA00022723"/>
    </source>
</evidence>
<comment type="cofactor">
    <cofactor evidence="1 5">
        <name>heme</name>
        <dbReference type="ChEBI" id="CHEBI:30413"/>
    </cofactor>
</comment>
<name>A0A1Y6LPG2_ZYMTR</name>
<dbReference type="GO" id="GO:0020037">
    <property type="term" value="F:heme binding"/>
    <property type="evidence" value="ECO:0007669"/>
    <property type="project" value="InterPro"/>
</dbReference>
<evidence type="ECO:0000256" key="5">
    <source>
        <dbReference type="PIRSR" id="PIRSR602401-1"/>
    </source>
</evidence>
<reference evidence="7 8" key="1">
    <citation type="submission" date="2016-10" db="EMBL/GenBank/DDBJ databases">
        <authorList>
            <person name="Varghese N."/>
        </authorList>
    </citation>
    <scope>NUCLEOTIDE SEQUENCE [LARGE SCALE GENOMIC DNA]</scope>
</reference>
<keyword evidence="3 5" id="KW-0479">Metal-binding</keyword>
<dbReference type="PRINTS" id="PR00463">
    <property type="entry name" value="EP450I"/>
</dbReference>
<dbReference type="InterPro" id="IPR001128">
    <property type="entry name" value="Cyt_P450"/>
</dbReference>
<dbReference type="InterPro" id="IPR002401">
    <property type="entry name" value="Cyt_P450_E_grp-I"/>
</dbReference>
<feature type="region of interest" description="Disordered" evidence="6">
    <location>
        <begin position="604"/>
        <end position="633"/>
    </location>
</feature>
<proteinExistence type="inferred from homology"/>
<dbReference type="PRINTS" id="PR00385">
    <property type="entry name" value="P450"/>
</dbReference>
<dbReference type="Proteomes" id="UP000215453">
    <property type="component" value="Chromosome 6"/>
</dbReference>
<dbReference type="InterPro" id="IPR017972">
    <property type="entry name" value="Cyt_P450_CS"/>
</dbReference>
<dbReference type="InterPro" id="IPR036396">
    <property type="entry name" value="Cyt_P450_sf"/>
</dbReference>
<dbReference type="GO" id="GO:0005506">
    <property type="term" value="F:iron ion binding"/>
    <property type="evidence" value="ECO:0007669"/>
    <property type="project" value="InterPro"/>
</dbReference>
<dbReference type="Pfam" id="PF00067">
    <property type="entry name" value="p450"/>
    <property type="match status" value="1"/>
</dbReference>
<evidence type="ECO:0000256" key="2">
    <source>
        <dbReference type="ARBA" id="ARBA00010617"/>
    </source>
</evidence>
<evidence type="ECO:0000313" key="7">
    <source>
        <dbReference type="EMBL" id="SMY25338.1"/>
    </source>
</evidence>
<dbReference type="Gene3D" id="1.10.630.10">
    <property type="entry name" value="Cytochrome P450"/>
    <property type="match status" value="1"/>
</dbReference>
<dbReference type="PROSITE" id="PS00086">
    <property type="entry name" value="CYTOCHROME_P450"/>
    <property type="match status" value="1"/>
</dbReference>
<evidence type="ECO:0000256" key="6">
    <source>
        <dbReference type="SAM" id="MobiDB-lite"/>
    </source>
</evidence>
<dbReference type="SUPFAM" id="SSF48264">
    <property type="entry name" value="Cytochrome P450"/>
    <property type="match status" value="1"/>
</dbReference>
<protein>
    <recommendedName>
        <fullName evidence="9">Cytochrome P450</fullName>
    </recommendedName>
</protein>
<dbReference type="EMBL" id="LT882681">
    <property type="protein sequence ID" value="SMY25338.1"/>
    <property type="molecule type" value="Genomic_DNA"/>
</dbReference>
<accession>A0A1Y6LPG2</accession>
<evidence type="ECO:0000256" key="1">
    <source>
        <dbReference type="ARBA" id="ARBA00001971"/>
    </source>
</evidence>